<dbReference type="InterPro" id="IPR032781">
    <property type="entry name" value="ABC_tran_Xtn"/>
</dbReference>
<dbReference type="Proteomes" id="UP000188246">
    <property type="component" value="Chromosome"/>
</dbReference>
<dbReference type="PROSITE" id="PS00211">
    <property type="entry name" value="ABC_TRANSPORTER_1"/>
    <property type="match status" value="1"/>
</dbReference>
<dbReference type="Gene3D" id="3.40.50.300">
    <property type="entry name" value="P-loop containing nucleotide triphosphate hydrolases"/>
    <property type="match status" value="2"/>
</dbReference>
<dbReference type="InterPro" id="IPR017871">
    <property type="entry name" value="ABC_transporter-like_CS"/>
</dbReference>
<reference evidence="1 2" key="1">
    <citation type="journal article" date="2010" name="Int. J. Syst. Evol. Microbiol.">
        <title>Vagococcus penaei sp. nov., isolated from spoilage microbiota of cooked shrimp (Penaeus vannamei).</title>
        <authorList>
            <person name="Jaffres E."/>
            <person name="Prevost H."/>
            <person name="Rossero A."/>
            <person name="Joffraud J.J."/>
            <person name="Dousset X."/>
        </authorList>
    </citation>
    <scope>NUCLEOTIDE SEQUENCE [LARGE SCALE GENOMIC DNA]</scope>
    <source>
        <strain evidence="1 2">CD276</strain>
    </source>
</reference>
<organism evidence="1 2">
    <name type="scientific">Vagococcus penaei</name>
    <dbReference type="NCBI Taxonomy" id="633807"/>
    <lineage>
        <taxon>Bacteria</taxon>
        <taxon>Bacillati</taxon>
        <taxon>Bacillota</taxon>
        <taxon>Bacilli</taxon>
        <taxon>Lactobacillales</taxon>
        <taxon>Enterococcaceae</taxon>
        <taxon>Vagococcus</taxon>
    </lineage>
</organism>
<dbReference type="KEGG" id="vpi:BW732_09065"/>
<dbReference type="InterPro" id="IPR027417">
    <property type="entry name" value="P-loop_NTPase"/>
</dbReference>
<sequence length="498" mass="56931">MSKIDINKLSFQYDGAPDLLFDDVTLTIDASWKLGLIGRNGRGKSTFLNLLMNKLEYNGQVQHQLPFTYFPMTIDDPTKMTYDLLTDLSTVELWEIERELTLLGTTGDCLWRPFDTLSGGEQTKVLLALLFADKSAFPLIDEPTNHLDLLGRQQVARYLKNKQQGFIVTSHDQQFIDSVVDHILSLDKSKIVLYQGNYTTYLEQKKLEDQTERHQNDILKKDIARLKETATKKAEWSQSREKDKYGSSHIKNSGSVGDTGYIGARAAKMMKKSKNLLNRMDQQITEKSALLKNIETADSLTMNYQPDHHANILRLENLQLSFDQQPLFDPITIDINQGDRVAIIGPNGSGKSSLIEAILGQFSGQMTGIIHHATNQDWSTIRQLYSDNLGDLQEFCEKHHLSYEQLLANLRKLGIERNLFVNPIERMSMGQQKKVEVAKSLITPAQFYLWDEPLNYLDLFNHQQLEDVILRDKPTLLFVDHNQAFIDRIATKIIDLSH</sequence>
<dbReference type="SUPFAM" id="SSF52540">
    <property type="entry name" value="P-loop containing nucleoside triphosphate hydrolases"/>
    <property type="match status" value="2"/>
</dbReference>
<dbReference type="Pfam" id="PF00005">
    <property type="entry name" value="ABC_tran"/>
    <property type="match status" value="2"/>
</dbReference>
<dbReference type="PANTHER" id="PTHR42855">
    <property type="entry name" value="ABC TRANSPORTER ATP-BINDING SUBUNIT"/>
    <property type="match status" value="1"/>
</dbReference>
<dbReference type="RefSeq" id="WP_077276436.1">
    <property type="nucleotide sequence ID" value="NZ_CP019609.1"/>
</dbReference>
<accession>A0A1Q2D7M0</accession>
<dbReference type="InterPro" id="IPR003593">
    <property type="entry name" value="AAA+_ATPase"/>
</dbReference>
<dbReference type="SMART" id="SM00382">
    <property type="entry name" value="AAA"/>
    <property type="match status" value="2"/>
</dbReference>
<dbReference type="EMBL" id="CP019609">
    <property type="protein sequence ID" value="AQP54359.1"/>
    <property type="molecule type" value="Genomic_DNA"/>
</dbReference>
<keyword evidence="2" id="KW-1185">Reference proteome</keyword>
<dbReference type="STRING" id="633807.BW732_09065"/>
<dbReference type="OrthoDB" id="9762369at2"/>
<dbReference type="AlphaFoldDB" id="A0A1Q2D7M0"/>
<dbReference type="CDD" id="cd03221">
    <property type="entry name" value="ABCF_EF-3"/>
    <property type="match status" value="2"/>
</dbReference>
<protein>
    <submittedName>
        <fullName evidence="1">ABC-F type ribosomal protection protein</fullName>
    </submittedName>
</protein>
<dbReference type="InterPro" id="IPR051309">
    <property type="entry name" value="ABCF_ATPase"/>
</dbReference>
<dbReference type="NCBIfam" id="NF000355">
    <property type="entry name" value="ribo_prot_ABC_F"/>
    <property type="match status" value="1"/>
</dbReference>
<gene>
    <name evidence="1" type="ORF">BW732_09065</name>
</gene>
<dbReference type="Pfam" id="PF12848">
    <property type="entry name" value="ABC_tran_Xtn"/>
    <property type="match status" value="1"/>
</dbReference>
<evidence type="ECO:0000313" key="2">
    <source>
        <dbReference type="Proteomes" id="UP000188246"/>
    </source>
</evidence>
<dbReference type="GO" id="GO:0005524">
    <property type="term" value="F:ATP binding"/>
    <property type="evidence" value="ECO:0007669"/>
    <property type="project" value="InterPro"/>
</dbReference>
<proteinExistence type="predicted"/>
<evidence type="ECO:0000313" key="1">
    <source>
        <dbReference type="EMBL" id="AQP54359.1"/>
    </source>
</evidence>
<dbReference type="PROSITE" id="PS50893">
    <property type="entry name" value="ABC_TRANSPORTER_2"/>
    <property type="match status" value="2"/>
</dbReference>
<dbReference type="PANTHER" id="PTHR42855:SF2">
    <property type="entry name" value="DRUG RESISTANCE ABC TRANSPORTER,ATP-BINDING PROTEIN"/>
    <property type="match status" value="1"/>
</dbReference>
<dbReference type="GO" id="GO:0016887">
    <property type="term" value="F:ATP hydrolysis activity"/>
    <property type="evidence" value="ECO:0007669"/>
    <property type="project" value="InterPro"/>
</dbReference>
<name>A0A1Q2D7M0_9ENTE</name>
<dbReference type="InterPro" id="IPR003439">
    <property type="entry name" value="ABC_transporter-like_ATP-bd"/>
</dbReference>